<feature type="region of interest" description="Disordered" evidence="2">
    <location>
        <begin position="982"/>
        <end position="1007"/>
    </location>
</feature>
<feature type="region of interest" description="Disordered" evidence="2">
    <location>
        <begin position="1792"/>
        <end position="1872"/>
    </location>
</feature>
<gene>
    <name evidence="4" type="primary">ANKRD31</name>
</gene>
<name>A0A8C0Q4U3_CANLF</name>
<dbReference type="PANTHER" id="PTHR24176">
    <property type="entry name" value="ANKYRIN REPEAT DOMAIN-CONTAINING PROTEIN 31-RELATED"/>
    <property type="match status" value="1"/>
</dbReference>
<evidence type="ECO:0000313" key="4">
    <source>
        <dbReference type="Ensembl" id="ENSCAFP00040005086.1"/>
    </source>
</evidence>
<evidence type="ECO:0000313" key="5">
    <source>
        <dbReference type="Proteomes" id="UP000694542"/>
    </source>
</evidence>
<reference evidence="4" key="2">
    <citation type="submission" date="2025-08" db="UniProtKB">
        <authorList>
            <consortium name="Ensembl"/>
        </authorList>
    </citation>
    <scope>IDENTIFICATION</scope>
</reference>
<protein>
    <submittedName>
        <fullName evidence="4">Ankyrin repeat domain 31</fullName>
    </submittedName>
</protein>
<feature type="domain" description="RAMA" evidence="3">
    <location>
        <begin position="1867"/>
        <end position="1965"/>
    </location>
</feature>
<dbReference type="Gene3D" id="1.25.40.20">
    <property type="entry name" value="Ankyrin repeat-containing domain"/>
    <property type="match status" value="2"/>
</dbReference>
<feature type="region of interest" description="Disordered" evidence="2">
    <location>
        <begin position="848"/>
        <end position="869"/>
    </location>
</feature>
<organism evidence="4 5">
    <name type="scientific">Canis lupus familiaris</name>
    <name type="common">Dog</name>
    <name type="synonym">Canis familiaris</name>
    <dbReference type="NCBI Taxonomy" id="9615"/>
    <lineage>
        <taxon>Eukaryota</taxon>
        <taxon>Metazoa</taxon>
        <taxon>Chordata</taxon>
        <taxon>Craniata</taxon>
        <taxon>Vertebrata</taxon>
        <taxon>Euteleostomi</taxon>
        <taxon>Mammalia</taxon>
        <taxon>Eutheria</taxon>
        <taxon>Laurasiatheria</taxon>
        <taxon>Carnivora</taxon>
        <taxon>Caniformia</taxon>
        <taxon>Canidae</taxon>
        <taxon>Canis</taxon>
    </lineage>
</organism>
<feature type="compositionally biased region" description="Polar residues" evidence="2">
    <location>
        <begin position="1201"/>
        <end position="1210"/>
    </location>
</feature>
<dbReference type="InterPro" id="IPR002110">
    <property type="entry name" value="Ankyrin_rpt"/>
</dbReference>
<feature type="region of interest" description="Disordered" evidence="2">
    <location>
        <begin position="401"/>
        <end position="424"/>
    </location>
</feature>
<feature type="region of interest" description="Disordered" evidence="2">
    <location>
        <begin position="1"/>
        <end position="133"/>
    </location>
</feature>
<accession>A0A8C0Q4U3</accession>
<sequence>MRLGGGAGPGEPAGGRSASHSGPGAGCARRPAGAGRRGGGGPRPPRRRPQPRARLTLWDQARPPPPAFFTDSFPRPPGPSLLARSGESEERRRGSACAAKMEAGGQAADYDSDETVIDGSVTESDPEEEELPWRRLLFDQDTSLRSEYSLHPDRSGMCKGTSPEIQLGFKLRENPREQKSKNKIMPLSDTALLQQPQDEMEQNQTLFQNRKSFPLFTVSFSQAKLPLNHQSIQGPEAENSEILPNPEKELSTDSNSPEISFLSGTATKVSDVMVVKEKSLVEPKEILAVPNKFSESGKEALLTMNSEETQDEESSLKTFVSALEKLLTSPEIPQEERLFEIMSDFESKELTNPLSNSPSSTSVSLTCHRDLLENPKDDGLPAELLAALNTLSEGNVEPICHREEGGSSLSAGNEYSGGEPKMSQTSEDCTQITEVNSESLCSAPLFEQDSKVGELQDKHLSPQHVNSSILGDPNPFGLQTLVHQNVPSCDPLNNKGNSNSVENKSDQDIPRVLRRSSRLKGRDAKHIDDVYKMPEKILPKILVCEDQTTNNSSTKNFRMQDPALKIQGKGKNMYSTRLKNREQIRRNQNLAGKKEKVKMDKISLSRINRRNIFGENLLYQAALHNDVDLIHRYITKGGNVNQPSYAGWTALHEASVGGFYQAASELLKGGAHVNIKGMYQITPLHDAVINGHYKVAELLLLNGADPLLKSDNGKCALDEAKDSCMKRLLEKYVPKYQKHYLTSAQKNNTDSLDIEEANQHKKPKFSSKNLIGFVRDENSNRQKSEHVEVDKGSKEGLFINKEVVYEHYQKDSKDTKFGKFKHRQSTFNEIHSTRRLRKKGLQNIKGVNTSMSKDKGRRNTGQKRTQVDDPKQEICIPRKARAVSSSRRINRLVTGQPDTLQAFDDLPEKSHKLFSPALSSLKNGLGNNIEACLVPKETHIQSLDLSDNQEMKFLGSTDQEEAVLFSRLSLQKEIKLPLVTTDQQPHTHQEQQHISPYKSPENSNPGKKCENLSKWENSFVSFIKENFNNVDDDDCFTSEKTVTCKTVVCSTGCKSHCNYKENVTTRKEMDFQQFVPSEDHFSQENELKVCSLTIQQEAVNLSDSDNTIGPEQRVAIYEQCKCKTSFDHSHGNSEHTSLACPRTFSTQEASKLTSHVKLFKRPQDFSSRAPTPLIDQTDIHIVEKVNEREDPKKNCNDGSRKTSSSNGPLSTVVNSQVIETTAVEKRKQDLPKSKTIHDTVFYSTDNISKELTNISQLRQKEEKEISHKADEELTSNINGDESTMRNGEKEEKTDSEIHMSNIQECKKVQNFRKRQNLLKATRSQEMKTAGINKRRARGESRLHLAARRGTLSLVKAPIESGADVNLKDNAGWTPLHKASTKRSNDKIVELLKAGANVNCEKLGGILPLHDAVANNHLKAAEILLPHGANPNQKNQKQKTALDEADNEKMKELLISFGAIETDNRNESNATVTVKIPAVQPKRHKWCFCDDCNTVDPPSLSQREKRRESYPVHQAISAILQNIEEKQGNLLEFEIRTPEDAEQCIEKMLEIKEIMDYVLAKQKAERDDLAKKYRVSIESFKQGVLREQLANLATRQKSLLVVAKKQKKITEKIQNYKNITSLSGPSLRKPPSSSEISSEKDSQDLISLENSLQPQSGSLSLVSLTCGSMQETPLSPETWNSSPNTNTCVNSETVRREFSGNELISKQNVNDGTFDGSPKSRCADGTKIKLPSQPVALTAQREYSQRGNDLTEPPAPEREPCNHPSAVTNTLNIAATTSILARNDAHPSAVVCDQAPTSCDPKRGKRKIASQQPSRGTLESLTHQGTDVLGSNTGHQTKSYPKKPAFTVRRANDSHSSSPSERGRQHIIKKPVNSSTVPRKKCMQIKDLILLGRINPGKNILEFKTQETTHKASVLLSGKIKVENGQIYQNPVTWLKDLLGGNSYVTWNYAWSKVTYLGKELLQYVSEEVPVSAEPNVVLQQHQPCLLGTSRESMQSIPPYLQINEVLLISDQEFLPCHIMDQHWKFYVECEELTF</sequence>
<feature type="region of interest" description="Disordered" evidence="2">
    <location>
        <begin position="1706"/>
        <end position="1725"/>
    </location>
</feature>
<feature type="region of interest" description="Disordered" evidence="2">
    <location>
        <begin position="1741"/>
        <end position="1764"/>
    </location>
</feature>
<feature type="region of interest" description="Disordered" evidence="2">
    <location>
        <begin position="1185"/>
        <end position="1210"/>
    </location>
</feature>
<dbReference type="PROSITE" id="PS50088">
    <property type="entry name" value="ANK_REPEAT"/>
    <property type="match status" value="5"/>
</dbReference>
<feature type="repeat" description="ANK" evidence="1">
    <location>
        <begin position="1403"/>
        <end position="1435"/>
    </location>
</feature>
<reference evidence="4" key="1">
    <citation type="submission" date="2018-10" db="EMBL/GenBank/DDBJ databases">
        <title>De novo assembly of a Great Dane genome.</title>
        <authorList>
            <person name="Kidd J.M."/>
            <person name="Pendleton A.L."/>
            <person name="Shen F."/>
            <person name="Emery S."/>
        </authorList>
    </citation>
    <scope>NUCLEOTIDE SEQUENCE [LARGE SCALE GENOMIC DNA]</scope>
    <source>
        <strain evidence="4">Great Dane</strain>
    </source>
</reference>
<dbReference type="Proteomes" id="UP000694542">
    <property type="component" value="Chromosome 3"/>
</dbReference>
<feature type="repeat" description="ANK" evidence="1">
    <location>
        <begin position="646"/>
        <end position="678"/>
    </location>
</feature>
<evidence type="ECO:0000256" key="2">
    <source>
        <dbReference type="SAM" id="MobiDB-lite"/>
    </source>
</evidence>
<feature type="repeat" description="ANK" evidence="1">
    <location>
        <begin position="1337"/>
        <end position="1369"/>
    </location>
</feature>
<evidence type="ECO:0000259" key="3">
    <source>
        <dbReference type="Pfam" id="PF18755"/>
    </source>
</evidence>
<dbReference type="InterPro" id="IPR036770">
    <property type="entry name" value="Ankyrin_rpt-contain_sf"/>
</dbReference>
<dbReference type="PANTHER" id="PTHR24176:SF14">
    <property type="entry name" value="ANKYRIN REPEAT DOMAIN-CONTAINING PROTEIN 31"/>
    <property type="match status" value="1"/>
</dbReference>
<feature type="repeat" description="ANK" evidence="1">
    <location>
        <begin position="1370"/>
        <end position="1402"/>
    </location>
</feature>
<proteinExistence type="predicted"/>
<dbReference type="SMART" id="SM00248">
    <property type="entry name" value="ANK"/>
    <property type="match status" value="6"/>
</dbReference>
<evidence type="ECO:0000256" key="1">
    <source>
        <dbReference type="PROSITE-ProRule" id="PRU00023"/>
    </source>
</evidence>
<feature type="region of interest" description="Disordered" evidence="2">
    <location>
        <begin position="487"/>
        <end position="509"/>
    </location>
</feature>
<feature type="region of interest" description="Disordered" evidence="2">
    <location>
        <begin position="1620"/>
        <end position="1643"/>
    </location>
</feature>
<dbReference type="SUPFAM" id="SSF48403">
    <property type="entry name" value="Ankyrin repeat"/>
    <property type="match status" value="2"/>
</dbReference>
<dbReference type="PROSITE" id="PS50297">
    <property type="entry name" value="ANK_REP_REGION"/>
    <property type="match status" value="5"/>
</dbReference>
<dbReference type="InterPro" id="IPR040843">
    <property type="entry name" value="RAMA"/>
</dbReference>
<dbReference type="Pfam" id="PF12796">
    <property type="entry name" value="Ank_2"/>
    <property type="match status" value="2"/>
</dbReference>
<keyword evidence="1" id="KW-0040">ANK repeat</keyword>
<feature type="compositionally biased region" description="Basic and acidic residues" evidence="2">
    <location>
        <begin position="1185"/>
        <end position="1200"/>
    </location>
</feature>
<dbReference type="Ensembl" id="ENSCAFT00040005893.1">
    <property type="protein sequence ID" value="ENSCAFP00040005086.1"/>
    <property type="gene ID" value="ENSCAFG00040003094.1"/>
</dbReference>
<dbReference type="Pfam" id="PF18755">
    <property type="entry name" value="RAMA"/>
    <property type="match status" value="1"/>
</dbReference>
<feature type="repeat" description="ANK" evidence="1">
    <location>
        <begin position="679"/>
        <end position="711"/>
    </location>
</feature>
<feature type="compositionally biased region" description="Gly residues" evidence="2">
    <location>
        <begin position="1"/>
        <end position="13"/>
    </location>
</feature>
<dbReference type="InterPro" id="IPR042334">
    <property type="entry name" value="ANKRD31"/>
</dbReference>
<feature type="region of interest" description="Disordered" evidence="2">
    <location>
        <begin position="233"/>
        <end position="256"/>
    </location>
</feature>
<feature type="compositionally biased region" description="Polar residues" evidence="2">
    <location>
        <begin position="1808"/>
        <end position="1838"/>
    </location>
</feature>